<dbReference type="SUPFAM" id="SSF54523">
    <property type="entry name" value="Pili subunits"/>
    <property type="match status" value="1"/>
</dbReference>
<evidence type="ECO:0000259" key="10">
    <source>
        <dbReference type="Pfam" id="PF03895"/>
    </source>
</evidence>
<sequence>MKKFNVKALSLAVAAAVVSGAAAAEEVNFAKAVGEKPDQGQAAFFTVFGEGTTYDKGTGKLTFKKDSDALLLKTLELEQTINGFASGSNFITTDANGNKTVREATNEDIEADSLKGVGLAGGLTAVNARVDNLAKETSAALDDQDETIEQLKTAITTNGTRIAEVATGVNDLNKSVTKMGEDISSKFDEVDSEISKASSELSESIEKVSEDVTAVNTRVDSLAQDAADAKANAKAAEDKVTALSANVDSKVKEAKDAADKAKDASDKAVDAASKIDAVADKADKASKGVAGLTEALEKVAEQSALAAAENTQALNGFAEGDEIVVTDADGIKSVKKATKEDVEQDEFGGLGLKEVVAQHDQSLADLTAETERAKKAAEQAAFAAIENAQELNGFKEKDEIIVTDDNGVKSVKTATKEDVEADEFKGLGLKEVVATHDEALGDLTETVNDNSEALVKTAEVVNAISADVNANKAAIETKADKTDFEELAKYTADMGKKVNDIGDEVTSLSDAATTAVARIDEDIVNLKKAGLTAADALEANRQDIDANKAAIAENTASLKEQEKANEGFNNAIASLDEDISTLKKVGLAAADALEVNRQDIDANKAAIDKKADKADFEELAKYTADMGKKVNDIGDEVTALSDATSAAITRHDKDIVDLAQAGLKATEALEANRQDIDANKAAIDKKADKADIEIAKKAAVEAEKSAKSVQGSVEVAQKSAETAEGYAKAAQTSADAANNVASAAQTAAAQAQDAVKANAAQVAANKADIATLQTASNQHAAGIAKNSARIDSLDKNVANLRKETRQGLAAQAALSGLFQPYSVGKFNVTAALGGFKSDTAVAVGAGYRFNENFAAKAGLAVGTSSGSSASYNVGVNYEW</sequence>
<dbReference type="RefSeq" id="WP_242925972.1">
    <property type="nucleotide sequence ID" value="NZ_CP094241.1"/>
</dbReference>
<keyword evidence="6" id="KW-0472">Membrane</keyword>
<gene>
    <name evidence="11" type="ORF">MON40_01425</name>
</gene>
<keyword evidence="7" id="KW-0998">Cell outer membrane</keyword>
<comment type="subcellular location">
    <subcellularLocation>
        <location evidence="2">Cell outer membrane</location>
    </subcellularLocation>
    <subcellularLocation>
        <location evidence="1">Cell surface</location>
    </subcellularLocation>
</comment>
<evidence type="ECO:0000256" key="4">
    <source>
        <dbReference type="ARBA" id="ARBA00022692"/>
    </source>
</evidence>
<feature type="coiled-coil region" evidence="8">
    <location>
        <begin position="534"/>
        <end position="578"/>
    </location>
</feature>
<feature type="coiled-coil region" evidence="8">
    <location>
        <begin position="219"/>
        <end position="246"/>
    </location>
</feature>
<dbReference type="Pfam" id="PF03895">
    <property type="entry name" value="YadA_anchor"/>
    <property type="match status" value="1"/>
</dbReference>
<organism evidence="11 12">
    <name type="scientific">Neisseria macacae ATCC 33926</name>
    <dbReference type="NCBI Taxonomy" id="997348"/>
    <lineage>
        <taxon>Bacteria</taxon>
        <taxon>Pseudomonadati</taxon>
        <taxon>Pseudomonadota</taxon>
        <taxon>Betaproteobacteria</taxon>
        <taxon>Neisseriales</taxon>
        <taxon>Neisseriaceae</taxon>
        <taxon>Neisseria</taxon>
    </lineage>
</organism>
<accession>A0ABY3Y8E5</accession>
<evidence type="ECO:0000256" key="8">
    <source>
        <dbReference type="SAM" id="Coils"/>
    </source>
</evidence>
<evidence type="ECO:0000256" key="6">
    <source>
        <dbReference type="ARBA" id="ARBA00023136"/>
    </source>
</evidence>
<evidence type="ECO:0000256" key="5">
    <source>
        <dbReference type="ARBA" id="ARBA00022729"/>
    </source>
</evidence>
<evidence type="ECO:0000313" key="11">
    <source>
        <dbReference type="EMBL" id="UNV85223.1"/>
    </source>
</evidence>
<reference evidence="11 12" key="1">
    <citation type="submission" date="2022-03" db="EMBL/GenBank/DDBJ databases">
        <title>Genome sequencing of Neisseria macacae.</title>
        <authorList>
            <person name="Baek M.-G."/>
        </authorList>
    </citation>
    <scope>NUCLEOTIDE SEQUENCE [LARGE SCALE GENOMIC DNA]</scope>
    <source>
        <strain evidence="11 12">ATCC 33926</strain>
    </source>
</reference>
<name>A0ABY3Y8E5_9NEIS</name>
<feature type="chain" id="PRO_5047154142" evidence="9">
    <location>
        <begin position="25"/>
        <end position="879"/>
    </location>
</feature>
<feature type="domain" description="Trimeric autotransporter adhesin YadA-like C-terminal membrane anchor" evidence="10">
    <location>
        <begin position="818"/>
        <end position="879"/>
    </location>
</feature>
<evidence type="ECO:0000256" key="1">
    <source>
        <dbReference type="ARBA" id="ARBA00004241"/>
    </source>
</evidence>
<dbReference type="Gene3D" id="1.20.5.300">
    <property type="match status" value="1"/>
</dbReference>
<keyword evidence="8" id="KW-0175">Coiled coil</keyword>
<evidence type="ECO:0000256" key="2">
    <source>
        <dbReference type="ARBA" id="ARBA00004442"/>
    </source>
</evidence>
<keyword evidence="5 9" id="KW-0732">Signal</keyword>
<evidence type="ECO:0000256" key="9">
    <source>
        <dbReference type="SAM" id="SignalP"/>
    </source>
</evidence>
<evidence type="ECO:0000256" key="7">
    <source>
        <dbReference type="ARBA" id="ARBA00023237"/>
    </source>
</evidence>
<protein>
    <submittedName>
        <fullName evidence="11">YadA-like family protein</fullName>
    </submittedName>
</protein>
<keyword evidence="3" id="KW-1134">Transmembrane beta strand</keyword>
<keyword evidence="12" id="KW-1185">Reference proteome</keyword>
<dbReference type="EMBL" id="CP094241">
    <property type="protein sequence ID" value="UNV85223.1"/>
    <property type="molecule type" value="Genomic_DNA"/>
</dbReference>
<evidence type="ECO:0000313" key="12">
    <source>
        <dbReference type="Proteomes" id="UP000829455"/>
    </source>
</evidence>
<dbReference type="InterPro" id="IPR045584">
    <property type="entry name" value="Pilin-like"/>
</dbReference>
<proteinExistence type="predicted"/>
<dbReference type="Proteomes" id="UP000829455">
    <property type="component" value="Chromosome"/>
</dbReference>
<keyword evidence="4" id="KW-0812">Transmembrane</keyword>
<dbReference type="Gene3D" id="3.30.1300.30">
    <property type="entry name" value="GSPII I/J protein-like"/>
    <property type="match status" value="1"/>
</dbReference>
<dbReference type="Gene3D" id="1.20.5.340">
    <property type="match status" value="1"/>
</dbReference>
<evidence type="ECO:0000256" key="3">
    <source>
        <dbReference type="ARBA" id="ARBA00022452"/>
    </source>
</evidence>
<feature type="signal peptide" evidence="9">
    <location>
        <begin position="1"/>
        <end position="24"/>
    </location>
</feature>
<dbReference type="InterPro" id="IPR005594">
    <property type="entry name" value="YadA_C"/>
</dbReference>